<evidence type="ECO:0000256" key="3">
    <source>
        <dbReference type="ARBA" id="ARBA00022448"/>
    </source>
</evidence>
<dbReference type="STRING" id="441894.ENSSCUP00000013825"/>
<feature type="domain" description="AP complex mu/sigma subunit" evidence="9">
    <location>
        <begin position="1"/>
        <end position="137"/>
    </location>
</feature>
<keyword evidence="4 8" id="KW-0653">Protein transport</keyword>
<dbReference type="InterPro" id="IPR022775">
    <property type="entry name" value="AP_mu_sigma_su"/>
</dbReference>
<evidence type="ECO:0000256" key="7">
    <source>
        <dbReference type="ARBA" id="ARBA00062526"/>
    </source>
</evidence>
<evidence type="ECO:0000256" key="8">
    <source>
        <dbReference type="PIRNR" id="PIRNR015588"/>
    </source>
</evidence>
<dbReference type="Gene3D" id="3.30.450.60">
    <property type="match status" value="1"/>
</dbReference>
<feature type="non-terminal residue" evidence="10">
    <location>
        <position position="139"/>
    </location>
</feature>
<keyword evidence="5 8" id="KW-0472">Membrane</keyword>
<keyword evidence="11" id="KW-1185">Reference proteome</keyword>
<comment type="subunit">
    <text evidence="7">Adaptor protein complex 4 (AP-4) is a heterotetramer composed of two large adaptins (epsilon-type subunit AP4E1 and beta-type subunit AP4B1), a medium adaptin (mu-type subunit AP4M1) and a small adaptin (sigma-type AP4S1).</text>
</comment>
<sequence length="139" mass="16527">MIKFFLMVNKQGQTRLSRYYEHMEIRKRTMLEAEVIKNCLSRSKDQCSFIEYKDFKLVYRQYAALFVVVGINETENEMAVYELIHNFVEVLDKYFSRVIMFNLDRVHIILDEMVLNGCIVETNRSRILAPLCVLDKVAE</sequence>
<reference evidence="10 11" key="1">
    <citation type="submission" date="2014-04" db="EMBL/GenBank/DDBJ databases">
        <title>Genome evolution of avian class.</title>
        <authorList>
            <person name="Zhang G."/>
            <person name="Li C."/>
        </authorList>
    </citation>
    <scope>NUCLEOTIDE SEQUENCE [LARGE SCALE GENOMIC DNA]</scope>
    <source>
        <strain evidence="10">BGI_N308</strain>
    </source>
</reference>
<dbReference type="GO" id="GO:0012505">
    <property type="term" value="C:endomembrane system"/>
    <property type="evidence" value="ECO:0007669"/>
    <property type="project" value="UniProtKB-SubCell"/>
</dbReference>
<evidence type="ECO:0000256" key="1">
    <source>
        <dbReference type="ARBA" id="ARBA00004184"/>
    </source>
</evidence>
<evidence type="ECO:0000256" key="4">
    <source>
        <dbReference type="ARBA" id="ARBA00022927"/>
    </source>
</evidence>
<evidence type="ECO:0000256" key="2">
    <source>
        <dbReference type="ARBA" id="ARBA00006972"/>
    </source>
</evidence>
<dbReference type="EMBL" id="KL206085">
    <property type="protein sequence ID" value="KFV78750.1"/>
    <property type="molecule type" value="Genomic_DNA"/>
</dbReference>
<evidence type="ECO:0000313" key="10">
    <source>
        <dbReference type="EMBL" id="KFV78750.1"/>
    </source>
</evidence>
<evidence type="ECO:0000256" key="6">
    <source>
        <dbReference type="ARBA" id="ARBA00053594"/>
    </source>
</evidence>
<dbReference type="CDD" id="cd14832">
    <property type="entry name" value="AP4_sigma"/>
    <property type="match status" value="1"/>
</dbReference>
<dbReference type="InterPro" id="IPR016635">
    <property type="entry name" value="AP_complex_ssu"/>
</dbReference>
<gene>
    <name evidence="10" type="ORF">N308_01127</name>
</gene>
<dbReference type="AlphaFoldDB" id="A0A093HH26"/>
<dbReference type="SUPFAM" id="SSF64356">
    <property type="entry name" value="SNARE-like"/>
    <property type="match status" value="1"/>
</dbReference>
<evidence type="ECO:0000256" key="5">
    <source>
        <dbReference type="ARBA" id="ARBA00023136"/>
    </source>
</evidence>
<organism evidence="10 11">
    <name type="scientific">Struthio camelus australis</name>
    <dbReference type="NCBI Taxonomy" id="441894"/>
    <lineage>
        <taxon>Eukaryota</taxon>
        <taxon>Metazoa</taxon>
        <taxon>Chordata</taxon>
        <taxon>Craniata</taxon>
        <taxon>Vertebrata</taxon>
        <taxon>Euteleostomi</taxon>
        <taxon>Archelosauria</taxon>
        <taxon>Archosauria</taxon>
        <taxon>Dinosauria</taxon>
        <taxon>Saurischia</taxon>
        <taxon>Theropoda</taxon>
        <taxon>Coelurosauria</taxon>
        <taxon>Aves</taxon>
        <taxon>Palaeognathae</taxon>
        <taxon>Struthioniformes</taxon>
        <taxon>Struthionidae</taxon>
        <taxon>Struthio</taxon>
    </lineage>
</organism>
<dbReference type="PANTHER" id="PTHR11753">
    <property type="entry name" value="ADAPTOR COMPLEXES SMALL SUBUNIT FAMILY"/>
    <property type="match status" value="1"/>
</dbReference>
<dbReference type="PIRSF" id="PIRSF015588">
    <property type="entry name" value="AP_complex_sigma"/>
    <property type="match status" value="1"/>
</dbReference>
<comment type="subcellular location">
    <subcellularLocation>
        <location evidence="1">Endomembrane system</location>
        <topology evidence="1">Peripheral membrane protein</topology>
    </subcellularLocation>
</comment>
<protein>
    <recommendedName>
        <fullName evidence="8">AP complex subunit sigma</fullName>
    </recommendedName>
</protein>
<dbReference type="GO" id="GO:0006886">
    <property type="term" value="P:intracellular protein transport"/>
    <property type="evidence" value="ECO:0007669"/>
    <property type="project" value="UniProtKB-UniRule"/>
</dbReference>
<accession>A0A093HH26</accession>
<dbReference type="Pfam" id="PF01217">
    <property type="entry name" value="Clat_adaptor_s"/>
    <property type="match status" value="1"/>
</dbReference>
<evidence type="ECO:0000313" key="11">
    <source>
        <dbReference type="Proteomes" id="UP000053584"/>
    </source>
</evidence>
<dbReference type="FunFam" id="3.30.450.60:FF:000010">
    <property type="entry name" value="AP complex subunit sigma"/>
    <property type="match status" value="1"/>
</dbReference>
<dbReference type="InterPro" id="IPR011012">
    <property type="entry name" value="Longin-like_dom_sf"/>
</dbReference>
<comment type="similarity">
    <text evidence="2 8">Belongs to the adaptor complexes small subunit family.</text>
</comment>
<dbReference type="Proteomes" id="UP000053584">
    <property type="component" value="Unassembled WGS sequence"/>
</dbReference>
<keyword evidence="3 8" id="KW-0813">Transport</keyword>
<name>A0A093HH26_STRCA</name>
<comment type="function">
    <text evidence="6">Component of the adaptor protein complex 4 (AP-4). Adaptor protein complexes are vesicle coat components involved both in vesicle formation and cargo selection. They control the vesicular transport of proteins in different trafficking pathways. AP-4 forms a non clathrin-associated coat on vesicles departing the trans-Golgi network (TGN) and may be involved in the targeting of proteins from the trans-Golgi network (TGN) to the endosomal-lysosomal system. It is also involved in protein sorting to the basolateral membrane in epithelial cells and the proper asymmetric localization of somatodendritic proteins in neurons. AP-4 is involved in the recognition and binding of tyrosine-based sorting signals found in the cytoplasmic part of cargos, but may also recognize other types of sorting signal.</text>
</comment>
<evidence type="ECO:0000259" key="9">
    <source>
        <dbReference type="Pfam" id="PF01217"/>
    </source>
</evidence>
<proteinExistence type="inferred from homology"/>
<dbReference type="GO" id="GO:0005737">
    <property type="term" value="C:cytoplasm"/>
    <property type="evidence" value="ECO:0007669"/>
    <property type="project" value="UniProtKB-ARBA"/>
</dbReference>